<dbReference type="Proteomes" id="UP001173802">
    <property type="component" value="Unassembled WGS sequence"/>
</dbReference>
<comment type="caution">
    <text evidence="1">The sequence shown here is derived from an EMBL/GenBank/DDBJ whole genome shotgun (WGS) entry which is preliminary data.</text>
</comment>
<keyword evidence="1" id="KW-0808">Transferase</keyword>
<dbReference type="EMBL" id="JANURN010000004">
    <property type="protein sequence ID" value="MDL0082098.1"/>
    <property type="molecule type" value="Genomic_DNA"/>
</dbReference>
<keyword evidence="1" id="KW-0328">Glycosyltransferase</keyword>
<proteinExistence type="predicted"/>
<sequence length="415" mass="46141">MRLFLSALESSANIHAKEVIRQLLCLRDSSGGEPCGLEAAPLEIVGVFDRALFGEFVAQGVLLNPLYHPRDFSIMGFSDVAVKIPFLLRAQRLLAKSAIGASVIMLMDSSSFHIRLSKRIRSLQEAGHSGGVIAPIYYYILPQLWAWKSYRAKSLERYCDTLLGILPFEAECYSKQARESGQFVYVGHPLLDELESSLLDSRVDSRANATTTSHKPACIVFMPGSRRGEIKRIFPTFYQVAKQLPNAKKLLVIPSTFAQDSSDLASLRTIYEISPCTKGALQDFTLCFDTRSALMQADFAFICSGTATLEAALLGVPFVLAYKSAWLDYYIARCFVHLRYIGLANIFYNALCGEKPGCGSSRIHQELIQGAMSVENLLQAYHQVRVQDFIDNAYKLRAYLKHGSARNVAARLLGH</sequence>
<protein>
    <submittedName>
        <fullName evidence="1">Lipid-A-disaccharide synthase</fullName>
        <ecNumber evidence="1">2.4.1.182</ecNumber>
    </submittedName>
</protein>
<name>A0ACC6FS48_9HELI</name>
<keyword evidence="2" id="KW-1185">Reference proteome</keyword>
<evidence type="ECO:0000313" key="1">
    <source>
        <dbReference type="EMBL" id="MDL0082098.1"/>
    </source>
</evidence>
<organism evidence="1 2">
    <name type="scientific">Helicobacter zhangjianzhongii</name>
    <dbReference type="NCBI Taxonomy" id="2974574"/>
    <lineage>
        <taxon>Bacteria</taxon>
        <taxon>Pseudomonadati</taxon>
        <taxon>Campylobacterota</taxon>
        <taxon>Epsilonproteobacteria</taxon>
        <taxon>Campylobacterales</taxon>
        <taxon>Helicobacteraceae</taxon>
        <taxon>Helicobacter</taxon>
    </lineage>
</organism>
<gene>
    <name evidence="1" type="primary">lpxB</name>
    <name evidence="1" type="ORF">NYG90_05325</name>
</gene>
<reference evidence="1 2" key="1">
    <citation type="journal article" date="2023" name="Microorganisms">
        <title>Isolation and Genomic Characteristics of Cat-Borne Campylobacter felis sp. nov. and Sheep-Borne Campylobacter ovis sp. nov.</title>
        <authorList>
            <person name="Wang H."/>
            <person name="Li Y."/>
            <person name="Gu Y."/>
            <person name="Zhou G."/>
            <person name="Chen X."/>
            <person name="Zhang X."/>
            <person name="Shao Z."/>
            <person name="Zhang J."/>
            <person name="Zhang M."/>
        </authorList>
    </citation>
    <scope>NUCLEOTIDE SEQUENCE [LARGE SCALE GENOMIC DNA]</scope>
    <source>
        <strain evidence="1 2">XJK30-2</strain>
    </source>
</reference>
<evidence type="ECO:0000313" key="2">
    <source>
        <dbReference type="Proteomes" id="UP001173802"/>
    </source>
</evidence>
<dbReference type="EC" id="2.4.1.182" evidence="1"/>
<accession>A0ACC6FS48</accession>